<protein>
    <submittedName>
        <fullName evidence="8">MmpS family transport accessory protein</fullName>
    </submittedName>
</protein>
<gene>
    <name evidence="8" type="ORF">MU0083_001842</name>
</gene>
<keyword evidence="9" id="KW-1185">Reference proteome</keyword>
<accession>A0ABM9LF99</accession>
<comment type="similarity">
    <text evidence="2">Belongs to the MmpS family.</text>
</comment>
<dbReference type="Proteomes" id="UP001190336">
    <property type="component" value="Chromosome"/>
</dbReference>
<sequence>MTVHPSPVRMPRRAMSLLFGALAASAVVAGVPSAGATPDHTKVPVRYDLTGTGVASYVTYQGQNGQAHATNVALPWSIQLTGSMTNATSPASYSLSAQTAGPGSLTCTVTVNGKVVAQNTASGAPARVLCETHGPKFADES</sequence>
<evidence type="ECO:0000256" key="2">
    <source>
        <dbReference type="ARBA" id="ARBA00007531"/>
    </source>
</evidence>
<dbReference type="PROSITE" id="PS51318">
    <property type="entry name" value="TAT"/>
    <property type="match status" value="1"/>
</dbReference>
<dbReference type="Pfam" id="PF05423">
    <property type="entry name" value="Mycobact_memb"/>
    <property type="match status" value="1"/>
</dbReference>
<keyword evidence="6" id="KW-0472">Membrane</keyword>
<evidence type="ECO:0000313" key="8">
    <source>
        <dbReference type="EMBL" id="CAJ1498100.1"/>
    </source>
</evidence>
<proteinExistence type="inferred from homology"/>
<evidence type="ECO:0000256" key="7">
    <source>
        <dbReference type="SAM" id="SignalP"/>
    </source>
</evidence>
<name>A0ABM9LF99_9MYCO</name>
<dbReference type="Gene3D" id="2.60.40.2880">
    <property type="entry name" value="MmpS1-5, C-terminal soluble domain"/>
    <property type="match status" value="1"/>
</dbReference>
<organism evidence="8 9">
    <name type="scientific">[Mycobacterium] kokjensenii</name>
    <dbReference type="NCBI Taxonomy" id="3064287"/>
    <lineage>
        <taxon>Bacteria</taxon>
        <taxon>Bacillati</taxon>
        <taxon>Actinomycetota</taxon>
        <taxon>Actinomycetes</taxon>
        <taxon>Mycobacteriales</taxon>
        <taxon>Mycobacteriaceae</taxon>
        <taxon>Mycolicibacter</taxon>
    </lineage>
</organism>
<keyword evidence="3" id="KW-1003">Cell membrane</keyword>
<keyword evidence="7" id="KW-0732">Signal</keyword>
<evidence type="ECO:0000313" key="9">
    <source>
        <dbReference type="Proteomes" id="UP001190336"/>
    </source>
</evidence>
<evidence type="ECO:0000256" key="3">
    <source>
        <dbReference type="ARBA" id="ARBA00022475"/>
    </source>
</evidence>
<dbReference type="InterPro" id="IPR006311">
    <property type="entry name" value="TAT_signal"/>
</dbReference>
<feature type="signal peptide" evidence="7">
    <location>
        <begin position="1"/>
        <end position="29"/>
    </location>
</feature>
<keyword evidence="4" id="KW-0812">Transmembrane</keyword>
<reference evidence="8 9" key="1">
    <citation type="submission" date="2023-08" db="EMBL/GenBank/DDBJ databases">
        <authorList>
            <person name="Folkvardsen B D."/>
            <person name="Norman A."/>
        </authorList>
    </citation>
    <scope>NUCLEOTIDE SEQUENCE [LARGE SCALE GENOMIC DNA]</scope>
    <source>
        <strain evidence="8 9">Mu0083</strain>
    </source>
</reference>
<evidence type="ECO:0000256" key="5">
    <source>
        <dbReference type="ARBA" id="ARBA00022989"/>
    </source>
</evidence>
<dbReference type="RefSeq" id="WP_308476857.1">
    <property type="nucleotide sequence ID" value="NZ_OY726394.1"/>
</dbReference>
<evidence type="ECO:0000256" key="1">
    <source>
        <dbReference type="ARBA" id="ARBA00004236"/>
    </source>
</evidence>
<feature type="chain" id="PRO_5047041075" evidence="7">
    <location>
        <begin position="30"/>
        <end position="141"/>
    </location>
</feature>
<dbReference type="InterPro" id="IPR038468">
    <property type="entry name" value="MmpS_C"/>
</dbReference>
<dbReference type="EMBL" id="OY726394">
    <property type="protein sequence ID" value="CAJ1498100.1"/>
    <property type="molecule type" value="Genomic_DNA"/>
</dbReference>
<evidence type="ECO:0000256" key="6">
    <source>
        <dbReference type="ARBA" id="ARBA00023136"/>
    </source>
</evidence>
<comment type="subcellular location">
    <subcellularLocation>
        <location evidence="1">Cell membrane</location>
    </subcellularLocation>
</comment>
<dbReference type="InterPro" id="IPR008693">
    <property type="entry name" value="MmpS"/>
</dbReference>
<keyword evidence="5" id="KW-1133">Transmembrane helix</keyword>
<evidence type="ECO:0000256" key="4">
    <source>
        <dbReference type="ARBA" id="ARBA00022692"/>
    </source>
</evidence>